<evidence type="ECO:0000313" key="2">
    <source>
        <dbReference type="Proteomes" id="UP001329430"/>
    </source>
</evidence>
<name>A0AAN7VVQ6_9COLE</name>
<dbReference type="PANTHER" id="PTHR46114:SF1">
    <property type="entry name" value="ZAD DOMAIN-CONTAINING PROTEIN"/>
    <property type="match status" value="1"/>
</dbReference>
<sequence length="553" mass="64389">MASLRRSCRNKPDFFCYICGEYTLVYNRKPITSFVKRAYLAYFSVALGDQDKAWAPHMWTKGHKSCLKFGIPMVWREPRNHGNDCYFCSIDVTGINRKNRKNLTYPDLESARRPVAHCDEISIPVFRELPVISDQDSSSVEEDEEEYVVDDSGAPKLFSQMELNDLVRDLSLSKSSAELLASRLKDKNLLSDSVRITFYRNRHQDYLSYFSQEKDLVYCSDIAQLLHKLGVPLYEPTDWRLFIDSSKRSLKCVLLHNGNLYASVPLAHSTTLKETYEAVKYVLEKICYEQHHWYICVDLKMVNFLLGQQSGFTKYPCFLCMWDSRDRTHHYIQKDWPERKELVPCRAKNVINNPLVNRDKILFPPLHIKLGLIKQFTKALDKAGGCFVYLCQAFPGLTIEKLKAGIFDGPQIRQLIRDPQFEKSMNEVEVEAWKAFVMVVKNFLGNNKAPNYAELVTNMLTAFRNLGCNMSIKMHYLHSHMDRFPENLGSMSDEQGERFHQEMKEIENRYQGRWDAVMMADYCWNLTRDIPAAGHSRTSRKRKFKPQVLNSDD</sequence>
<comment type="caution">
    <text evidence="1">The sequence shown here is derived from an EMBL/GenBank/DDBJ whole genome shotgun (WGS) entry which is preliminary data.</text>
</comment>
<organism evidence="1 2">
    <name type="scientific">Pyrocoelia pectoralis</name>
    <dbReference type="NCBI Taxonomy" id="417401"/>
    <lineage>
        <taxon>Eukaryota</taxon>
        <taxon>Metazoa</taxon>
        <taxon>Ecdysozoa</taxon>
        <taxon>Arthropoda</taxon>
        <taxon>Hexapoda</taxon>
        <taxon>Insecta</taxon>
        <taxon>Pterygota</taxon>
        <taxon>Neoptera</taxon>
        <taxon>Endopterygota</taxon>
        <taxon>Coleoptera</taxon>
        <taxon>Polyphaga</taxon>
        <taxon>Elateriformia</taxon>
        <taxon>Elateroidea</taxon>
        <taxon>Lampyridae</taxon>
        <taxon>Lampyrinae</taxon>
        <taxon>Pyrocoelia</taxon>
    </lineage>
</organism>
<keyword evidence="2" id="KW-1185">Reference proteome</keyword>
<protein>
    <submittedName>
        <fullName evidence="1">Uncharacterized protein</fullName>
    </submittedName>
</protein>
<dbReference type="EMBL" id="JAVRBK010000001">
    <property type="protein sequence ID" value="KAK5650493.1"/>
    <property type="molecule type" value="Genomic_DNA"/>
</dbReference>
<proteinExistence type="predicted"/>
<dbReference type="AlphaFoldDB" id="A0AAN7VVQ6"/>
<evidence type="ECO:0000313" key="1">
    <source>
        <dbReference type="EMBL" id="KAK5650493.1"/>
    </source>
</evidence>
<accession>A0AAN7VVQ6</accession>
<reference evidence="1 2" key="1">
    <citation type="journal article" date="2024" name="Insects">
        <title>An Improved Chromosome-Level Genome Assembly of the Firefly Pyrocoelia pectoralis.</title>
        <authorList>
            <person name="Fu X."/>
            <person name="Meyer-Rochow V.B."/>
            <person name="Ballantyne L."/>
            <person name="Zhu X."/>
        </authorList>
    </citation>
    <scope>NUCLEOTIDE SEQUENCE [LARGE SCALE GENOMIC DNA]</scope>
    <source>
        <strain evidence="1">XCY_ONT2</strain>
    </source>
</reference>
<dbReference type="PANTHER" id="PTHR46114">
    <property type="entry name" value="APPLE DOMAIN-CONTAINING PROTEIN"/>
    <property type="match status" value="1"/>
</dbReference>
<gene>
    <name evidence="1" type="ORF">RI129_001522</name>
</gene>
<dbReference type="Proteomes" id="UP001329430">
    <property type="component" value="Chromosome 1"/>
</dbReference>